<dbReference type="PROSITE" id="PS00092">
    <property type="entry name" value="N6_MTASE"/>
    <property type="match status" value="1"/>
</dbReference>
<dbReference type="InterPro" id="IPR002052">
    <property type="entry name" value="DNA_methylase_N6_adenine_CS"/>
</dbReference>
<evidence type="ECO:0000313" key="6">
    <source>
        <dbReference type="Proteomes" id="UP000605086"/>
    </source>
</evidence>
<dbReference type="PROSITE" id="PS01261">
    <property type="entry name" value="UPF0020"/>
    <property type="match status" value="1"/>
</dbReference>
<sequence length="400" mass="42874">MNTDPTSPAQPFEIFLVAAPGLEPVLCAEASDRGFTNPTMVKGGVTVTGGWPEVWRANLELRGATRVLARIASFRALHLAQLDKRARRVPWAEILRADVPVRVEASCKASRIYHAGAAAQRIERAIAEELGAPIVKAAPKKTGKSADRDAPEEDTRPLEITVQIKARIDDDLCTISVDSSGESLHKRGHKEAVNKAPMRETLAALFLRQCGYDGREPVPVVDPMCGSGTFVIEAAEIAAGLKPGRSRSFAFEQLATFDPARWQDLRGNATVTPPAVRFYGSDRDAGAITMSRANAERAGVCAWTDFAHHAISDLTPPEGPPGLVIVNPPYGARIGEGKSLIPLYHAMGQTLKTRFAGWRVGIVTNEAALAKATELPFKEGGVSVSNGGIRVTLYQTGVLG</sequence>
<accession>A0ABX2KJY5</accession>
<dbReference type="Proteomes" id="UP000605086">
    <property type="component" value="Unassembled WGS sequence"/>
</dbReference>
<feature type="domain" description="RlmL ferredoxin-like" evidence="4">
    <location>
        <begin position="13"/>
        <end position="68"/>
    </location>
</feature>
<evidence type="ECO:0000313" key="5">
    <source>
        <dbReference type="EMBL" id="NUB02746.1"/>
    </source>
</evidence>
<gene>
    <name evidence="5" type="ORF">GBZ48_26235</name>
</gene>
<keyword evidence="6" id="KW-1185">Reference proteome</keyword>
<dbReference type="Gene3D" id="3.30.2130.30">
    <property type="match status" value="1"/>
</dbReference>
<keyword evidence="1 5" id="KW-0489">Methyltransferase</keyword>
<dbReference type="InterPro" id="IPR000241">
    <property type="entry name" value="RlmKL-like_Mtase"/>
</dbReference>
<dbReference type="PANTHER" id="PTHR47313">
    <property type="entry name" value="RIBOSOMAL RNA LARGE SUBUNIT METHYLTRANSFERASE K/L"/>
    <property type="match status" value="1"/>
</dbReference>
<protein>
    <submittedName>
        <fullName evidence="5">Class I SAM-dependent RNA methyltransferase</fullName>
    </submittedName>
</protein>
<dbReference type="EMBL" id="WHOS01000046">
    <property type="protein sequence ID" value="NUB02746.1"/>
    <property type="molecule type" value="Genomic_DNA"/>
</dbReference>
<dbReference type="InterPro" id="IPR054170">
    <property type="entry name" value="RlmL_1st"/>
</dbReference>
<dbReference type="PRINTS" id="PR00507">
    <property type="entry name" value="N12N6MTFRASE"/>
</dbReference>
<dbReference type="Pfam" id="PF01170">
    <property type="entry name" value="UPF0020"/>
    <property type="match status" value="1"/>
</dbReference>
<dbReference type="GO" id="GO:0008168">
    <property type="term" value="F:methyltransferase activity"/>
    <property type="evidence" value="ECO:0007669"/>
    <property type="project" value="UniProtKB-KW"/>
</dbReference>
<name>A0ABX2KJY5_9PROT</name>
<organism evidence="5 6">
    <name type="scientific">Azospirillum melinis</name>
    <dbReference type="NCBI Taxonomy" id="328839"/>
    <lineage>
        <taxon>Bacteria</taxon>
        <taxon>Pseudomonadati</taxon>
        <taxon>Pseudomonadota</taxon>
        <taxon>Alphaproteobacteria</taxon>
        <taxon>Rhodospirillales</taxon>
        <taxon>Azospirillaceae</taxon>
        <taxon>Azospirillum</taxon>
    </lineage>
</organism>
<dbReference type="GO" id="GO:0032259">
    <property type="term" value="P:methylation"/>
    <property type="evidence" value="ECO:0007669"/>
    <property type="project" value="UniProtKB-KW"/>
</dbReference>
<dbReference type="InterPro" id="IPR053943">
    <property type="entry name" value="RlmKL-like_Mtase_CS"/>
</dbReference>
<evidence type="ECO:0000259" key="4">
    <source>
        <dbReference type="Pfam" id="PF22020"/>
    </source>
</evidence>
<dbReference type="Pfam" id="PF22020">
    <property type="entry name" value="RlmL_1st"/>
    <property type="match status" value="1"/>
</dbReference>
<comment type="caution">
    <text evidence="5">The sequence shown here is derived from an EMBL/GenBank/DDBJ whole genome shotgun (WGS) entry which is preliminary data.</text>
</comment>
<evidence type="ECO:0000259" key="3">
    <source>
        <dbReference type="Pfam" id="PF01170"/>
    </source>
</evidence>
<dbReference type="SUPFAM" id="SSF53335">
    <property type="entry name" value="S-adenosyl-L-methionine-dependent methyltransferases"/>
    <property type="match status" value="1"/>
</dbReference>
<proteinExistence type="predicted"/>
<dbReference type="InterPro" id="IPR029063">
    <property type="entry name" value="SAM-dependent_MTases_sf"/>
</dbReference>
<reference evidence="5 6" key="1">
    <citation type="submission" date="2019-10" db="EMBL/GenBank/DDBJ databases">
        <title>Genome sequence of Azospirillum melinis.</title>
        <authorList>
            <person name="Ambrosini A."/>
            <person name="Sant'Anna F.H."/>
            <person name="Cassan F.D."/>
            <person name="Souza E.M."/>
            <person name="Passaglia L.M.P."/>
        </authorList>
    </citation>
    <scope>NUCLEOTIDE SEQUENCE [LARGE SCALE GENOMIC DNA]</scope>
    <source>
        <strain evidence="5 6">TMCY0552</strain>
    </source>
</reference>
<dbReference type="PANTHER" id="PTHR47313:SF1">
    <property type="entry name" value="RIBOSOMAL RNA LARGE SUBUNIT METHYLTRANSFERASE K_L"/>
    <property type="match status" value="1"/>
</dbReference>
<dbReference type="RefSeq" id="WP_174473718.1">
    <property type="nucleotide sequence ID" value="NZ_JAGINN010000026.1"/>
</dbReference>
<dbReference type="Gene3D" id="3.40.50.150">
    <property type="entry name" value="Vaccinia Virus protein VP39"/>
    <property type="match status" value="1"/>
</dbReference>
<dbReference type="CDD" id="cd11715">
    <property type="entry name" value="THUMP_AdoMetMT"/>
    <property type="match status" value="1"/>
</dbReference>
<keyword evidence="2" id="KW-0808">Transferase</keyword>
<feature type="domain" description="Ribosomal RNA large subunit methyltransferase K/L-like methyltransferase" evidence="3">
    <location>
        <begin position="187"/>
        <end position="376"/>
    </location>
</feature>
<evidence type="ECO:0000256" key="1">
    <source>
        <dbReference type="ARBA" id="ARBA00022603"/>
    </source>
</evidence>
<evidence type="ECO:0000256" key="2">
    <source>
        <dbReference type="ARBA" id="ARBA00022679"/>
    </source>
</evidence>